<reference evidence="2" key="2">
    <citation type="submission" date="2010-07" db="EMBL/GenBank/DDBJ databases">
        <authorList>
            <consortium name="The Broad Institute Genome Sequencing Platform"/>
            <consortium name="Broad Institute Genome Sequencing Center for Infectious Disease"/>
            <person name="Ma L.-J."/>
            <person name="Dead R."/>
            <person name="Young S."/>
            <person name="Zeng Q."/>
            <person name="Koehrsen M."/>
            <person name="Alvarado L."/>
            <person name="Berlin A."/>
            <person name="Chapman S.B."/>
            <person name="Chen Z."/>
            <person name="Freedman E."/>
            <person name="Gellesch M."/>
            <person name="Goldberg J."/>
            <person name="Griggs A."/>
            <person name="Gujja S."/>
            <person name="Heilman E.R."/>
            <person name="Heiman D."/>
            <person name="Hepburn T."/>
            <person name="Howarth C."/>
            <person name="Jen D."/>
            <person name="Larson L."/>
            <person name="Mehta T."/>
            <person name="Neiman D."/>
            <person name="Pearson M."/>
            <person name="Roberts A."/>
            <person name="Saif S."/>
            <person name="Shea T."/>
            <person name="Shenoy N."/>
            <person name="Sisk P."/>
            <person name="Stolte C."/>
            <person name="Sykes S."/>
            <person name="Walk T."/>
            <person name="White J."/>
            <person name="Yandava C."/>
            <person name="Haas B."/>
            <person name="Nusbaum C."/>
            <person name="Birren B."/>
        </authorList>
    </citation>
    <scope>NUCLEOTIDE SEQUENCE</scope>
    <source>
        <strain evidence="2">R3-111a-1</strain>
    </source>
</reference>
<dbReference type="VEuPathDB" id="FungiDB:GGTG_04155"/>
<reference evidence="3" key="4">
    <citation type="journal article" date="2015" name="G3 (Bethesda)">
        <title>Genome sequences of three phytopathogenic species of the Magnaporthaceae family of fungi.</title>
        <authorList>
            <person name="Okagaki L.H."/>
            <person name="Nunes C.C."/>
            <person name="Sailsbery J."/>
            <person name="Clay B."/>
            <person name="Brown D."/>
            <person name="John T."/>
            <person name="Oh Y."/>
            <person name="Young N."/>
            <person name="Fitzgerald M."/>
            <person name="Haas B.J."/>
            <person name="Zeng Q."/>
            <person name="Young S."/>
            <person name="Adiconis X."/>
            <person name="Fan L."/>
            <person name="Levin J.Z."/>
            <person name="Mitchell T.K."/>
            <person name="Okubara P.A."/>
            <person name="Farman M.L."/>
            <person name="Kohn L.M."/>
            <person name="Birren B."/>
            <person name="Ma L.-J."/>
            <person name="Dean R.A."/>
        </authorList>
    </citation>
    <scope>NUCLEOTIDE SEQUENCE</scope>
    <source>
        <strain evidence="3">R3-111a-1</strain>
    </source>
</reference>
<dbReference type="Proteomes" id="UP000006039">
    <property type="component" value="Unassembled WGS sequence"/>
</dbReference>
<gene>
    <name evidence="3" type="primary">20344613</name>
    <name evidence="2" type="ORF">GGTG_04155</name>
</gene>
<reference evidence="2" key="3">
    <citation type="submission" date="2010-09" db="EMBL/GenBank/DDBJ databases">
        <title>Annotation of Gaeumannomyces graminis var. tritici R3-111a-1.</title>
        <authorList>
            <consortium name="The Broad Institute Genome Sequencing Platform"/>
            <person name="Ma L.-J."/>
            <person name="Dead R."/>
            <person name="Young S.K."/>
            <person name="Zeng Q."/>
            <person name="Gargeya S."/>
            <person name="Fitzgerald M."/>
            <person name="Haas B."/>
            <person name="Abouelleil A."/>
            <person name="Alvarado L."/>
            <person name="Arachchi H.M."/>
            <person name="Berlin A."/>
            <person name="Brown A."/>
            <person name="Chapman S.B."/>
            <person name="Chen Z."/>
            <person name="Dunbar C."/>
            <person name="Freedman E."/>
            <person name="Gearin G."/>
            <person name="Gellesch M."/>
            <person name="Goldberg J."/>
            <person name="Griggs A."/>
            <person name="Gujja S."/>
            <person name="Heiman D."/>
            <person name="Howarth C."/>
            <person name="Larson L."/>
            <person name="Lui A."/>
            <person name="MacDonald P.J.P."/>
            <person name="Mehta T."/>
            <person name="Montmayeur A."/>
            <person name="Murphy C."/>
            <person name="Neiman D."/>
            <person name="Pearson M."/>
            <person name="Priest M."/>
            <person name="Roberts A."/>
            <person name="Saif S."/>
            <person name="Shea T."/>
            <person name="Shenoy N."/>
            <person name="Sisk P."/>
            <person name="Stolte C."/>
            <person name="Sykes S."/>
            <person name="Yandava C."/>
            <person name="Wortman J."/>
            <person name="Nusbaum C."/>
            <person name="Birren B."/>
        </authorList>
    </citation>
    <scope>NUCLEOTIDE SEQUENCE</scope>
    <source>
        <strain evidence="2">R3-111a-1</strain>
    </source>
</reference>
<dbReference type="GeneID" id="20344613"/>
<feature type="region of interest" description="Disordered" evidence="1">
    <location>
        <begin position="102"/>
        <end position="127"/>
    </location>
</feature>
<sequence>MRNATMMALIVFSCPIPLEYFWPKEAAEPLPPYRRPNTAEAKEHGRLRGRPERSCYHVRCFGIKGFNLVPGTQRPHREQPLLPSVVVEPMDDHYLSDRRDQMKMSARQEEIGEAGRKRAIADQERWEAESAARQAEARRRQELDWV</sequence>
<name>J3NSB0_GAET3</name>
<reference evidence="4" key="1">
    <citation type="submission" date="2010-07" db="EMBL/GenBank/DDBJ databases">
        <title>The genome sequence of Gaeumannomyces graminis var. tritici strain R3-111a-1.</title>
        <authorList>
            <consortium name="The Broad Institute Genome Sequencing Platform"/>
            <person name="Ma L.-J."/>
            <person name="Dead R."/>
            <person name="Young S."/>
            <person name="Zeng Q."/>
            <person name="Koehrsen M."/>
            <person name="Alvarado L."/>
            <person name="Berlin A."/>
            <person name="Chapman S.B."/>
            <person name="Chen Z."/>
            <person name="Freedman E."/>
            <person name="Gellesch M."/>
            <person name="Goldberg J."/>
            <person name="Griggs A."/>
            <person name="Gujja S."/>
            <person name="Heilman E.R."/>
            <person name="Heiman D."/>
            <person name="Hepburn T."/>
            <person name="Howarth C."/>
            <person name="Jen D."/>
            <person name="Larson L."/>
            <person name="Mehta T."/>
            <person name="Neiman D."/>
            <person name="Pearson M."/>
            <person name="Roberts A."/>
            <person name="Saif S."/>
            <person name="Shea T."/>
            <person name="Shenoy N."/>
            <person name="Sisk P."/>
            <person name="Stolte C."/>
            <person name="Sykes S."/>
            <person name="Walk T."/>
            <person name="White J."/>
            <person name="Yandava C."/>
            <person name="Haas B."/>
            <person name="Nusbaum C."/>
            <person name="Birren B."/>
        </authorList>
    </citation>
    <scope>NUCLEOTIDE SEQUENCE [LARGE SCALE GENOMIC DNA]</scope>
    <source>
        <strain evidence="4">R3-111a-1</strain>
    </source>
</reference>
<evidence type="ECO:0000313" key="2">
    <source>
        <dbReference type="EMBL" id="EJT79066.1"/>
    </source>
</evidence>
<evidence type="ECO:0000313" key="3">
    <source>
        <dbReference type="EnsemblFungi" id="EJT79066"/>
    </source>
</evidence>
<evidence type="ECO:0000313" key="4">
    <source>
        <dbReference type="Proteomes" id="UP000006039"/>
    </source>
</evidence>
<proteinExistence type="predicted"/>
<reference evidence="3" key="5">
    <citation type="submission" date="2018-04" db="UniProtKB">
        <authorList>
            <consortium name="EnsemblFungi"/>
        </authorList>
    </citation>
    <scope>IDENTIFICATION</scope>
    <source>
        <strain evidence="3">R3-111a-1</strain>
    </source>
</reference>
<dbReference type="AlphaFoldDB" id="J3NSB0"/>
<keyword evidence="4" id="KW-1185">Reference proteome</keyword>
<protein>
    <submittedName>
        <fullName evidence="2 3">Uncharacterized protein</fullName>
    </submittedName>
</protein>
<dbReference type="EnsemblFungi" id="EJT79066">
    <property type="protein sequence ID" value="EJT79066"/>
    <property type="gene ID" value="GGTG_04155"/>
</dbReference>
<dbReference type="RefSeq" id="XP_009220211.1">
    <property type="nucleotide sequence ID" value="XM_009221947.1"/>
</dbReference>
<dbReference type="EMBL" id="GL385396">
    <property type="protein sequence ID" value="EJT79066.1"/>
    <property type="molecule type" value="Genomic_DNA"/>
</dbReference>
<organism evidence="2">
    <name type="scientific">Gaeumannomyces tritici (strain R3-111a-1)</name>
    <name type="common">Wheat and barley take-all root rot fungus</name>
    <name type="synonym">Gaeumannomyces graminis var. tritici</name>
    <dbReference type="NCBI Taxonomy" id="644352"/>
    <lineage>
        <taxon>Eukaryota</taxon>
        <taxon>Fungi</taxon>
        <taxon>Dikarya</taxon>
        <taxon>Ascomycota</taxon>
        <taxon>Pezizomycotina</taxon>
        <taxon>Sordariomycetes</taxon>
        <taxon>Sordariomycetidae</taxon>
        <taxon>Magnaporthales</taxon>
        <taxon>Magnaporthaceae</taxon>
        <taxon>Gaeumannomyces</taxon>
    </lineage>
</organism>
<dbReference type="HOGENOM" id="CLU_1777571_0_0_1"/>
<accession>J3NSB0</accession>
<evidence type="ECO:0000256" key="1">
    <source>
        <dbReference type="SAM" id="MobiDB-lite"/>
    </source>
</evidence>